<dbReference type="RefSeq" id="WP_118281473.1">
    <property type="nucleotide sequence ID" value="NZ_JACOPG010000003.1"/>
</dbReference>
<feature type="chain" id="PRO_5047012859" evidence="1">
    <location>
        <begin position="31"/>
        <end position="339"/>
    </location>
</feature>
<organism evidence="3 4">
    <name type="scientific">Roseburia lenta</name>
    <dbReference type="NCBI Taxonomy" id="2763061"/>
    <lineage>
        <taxon>Bacteria</taxon>
        <taxon>Bacillati</taxon>
        <taxon>Bacillota</taxon>
        <taxon>Clostridia</taxon>
        <taxon>Lachnospirales</taxon>
        <taxon>Lachnospiraceae</taxon>
        <taxon>Roseburia</taxon>
    </lineage>
</organism>
<evidence type="ECO:0000256" key="1">
    <source>
        <dbReference type="SAM" id="SignalP"/>
    </source>
</evidence>
<evidence type="ECO:0000259" key="2">
    <source>
        <dbReference type="Pfam" id="PF13145"/>
    </source>
</evidence>
<evidence type="ECO:0000313" key="4">
    <source>
        <dbReference type="Proteomes" id="UP000643810"/>
    </source>
</evidence>
<comment type="caution">
    <text evidence="3">The sequence shown here is derived from an EMBL/GenBank/DDBJ whole genome shotgun (WGS) entry which is preliminary data.</text>
</comment>
<keyword evidence="4" id="KW-1185">Reference proteome</keyword>
<dbReference type="GO" id="GO:0016853">
    <property type="term" value="F:isomerase activity"/>
    <property type="evidence" value="ECO:0007669"/>
    <property type="project" value="UniProtKB-KW"/>
</dbReference>
<dbReference type="SUPFAM" id="SSF109998">
    <property type="entry name" value="Triger factor/SurA peptide-binding domain-like"/>
    <property type="match status" value="1"/>
</dbReference>
<dbReference type="InterPro" id="IPR027304">
    <property type="entry name" value="Trigger_fact/SurA_dom_sf"/>
</dbReference>
<keyword evidence="3" id="KW-0413">Isomerase</keyword>
<name>A0ABR7GGG5_9FIRM</name>
<gene>
    <name evidence="3" type="ORF">H8R94_08055</name>
</gene>
<keyword evidence="1" id="KW-0732">Signal</keyword>
<feature type="domain" description="PpiC" evidence="2">
    <location>
        <begin position="200"/>
        <end position="280"/>
    </location>
</feature>
<reference evidence="3 4" key="1">
    <citation type="submission" date="2020-08" db="EMBL/GenBank/DDBJ databases">
        <title>Genome public.</title>
        <authorList>
            <person name="Liu C."/>
            <person name="Sun Q."/>
        </authorList>
    </citation>
    <scope>NUCLEOTIDE SEQUENCE [LARGE SCALE GENOMIC DNA]</scope>
    <source>
        <strain evidence="3 4">NSJ-9</strain>
    </source>
</reference>
<dbReference type="InterPro" id="IPR000297">
    <property type="entry name" value="PPIase_PpiC"/>
</dbReference>
<dbReference type="Proteomes" id="UP000643810">
    <property type="component" value="Unassembled WGS sequence"/>
</dbReference>
<proteinExistence type="predicted"/>
<dbReference type="EMBL" id="JACOPG010000003">
    <property type="protein sequence ID" value="MBC5686549.1"/>
    <property type="molecule type" value="Genomic_DNA"/>
</dbReference>
<evidence type="ECO:0000313" key="3">
    <source>
        <dbReference type="EMBL" id="MBC5686549.1"/>
    </source>
</evidence>
<sequence>MKKRNILVAAMTLTLAGATLLSGCGLNADATLVNINKGEDSISLGYGNFVARYTQSLYDATYLQYMGTDMWTKEDDGTTLEDNVKKNVMKSMKEDYLLEQHASDYDVTLSDDEKKSIKKAAKAFIKNNSEDTLDAMTATEEIVEKYLTNQTIASKVSEAIKESADVTVTEEEAAQRTITYAYFGSVTYKDSSGNTGYYTDDQKKELKAKAEALTTSTDLETDGEAAGATIKTASYGKDDTSLDEAVIAAADALSEGQISSVVDVGNDGYYVIRLDSAYDEEATQKAMTTLEEKKRSDYLESVLKGWKKEITWTTDKKQWKKVQFDTFFEKVTAADTTAE</sequence>
<dbReference type="PROSITE" id="PS51257">
    <property type="entry name" value="PROKAR_LIPOPROTEIN"/>
    <property type="match status" value="1"/>
</dbReference>
<dbReference type="Pfam" id="PF13145">
    <property type="entry name" value="Rotamase_2"/>
    <property type="match status" value="1"/>
</dbReference>
<feature type="signal peptide" evidence="1">
    <location>
        <begin position="1"/>
        <end position="30"/>
    </location>
</feature>
<protein>
    <submittedName>
        <fullName evidence="3">Peptidyl-prolyl cis-trans isomerase</fullName>
    </submittedName>
</protein>
<accession>A0ABR7GGG5</accession>